<proteinExistence type="predicted"/>
<name>A0ACB9BAF5_ARCLA</name>
<dbReference type="Proteomes" id="UP001055879">
    <property type="component" value="Linkage Group LG06"/>
</dbReference>
<evidence type="ECO:0000313" key="1">
    <source>
        <dbReference type="EMBL" id="KAI3718935.1"/>
    </source>
</evidence>
<organism evidence="1 2">
    <name type="scientific">Arctium lappa</name>
    <name type="common">Greater burdock</name>
    <name type="synonym">Lappa major</name>
    <dbReference type="NCBI Taxonomy" id="4217"/>
    <lineage>
        <taxon>Eukaryota</taxon>
        <taxon>Viridiplantae</taxon>
        <taxon>Streptophyta</taxon>
        <taxon>Embryophyta</taxon>
        <taxon>Tracheophyta</taxon>
        <taxon>Spermatophyta</taxon>
        <taxon>Magnoliopsida</taxon>
        <taxon>eudicotyledons</taxon>
        <taxon>Gunneridae</taxon>
        <taxon>Pentapetalae</taxon>
        <taxon>asterids</taxon>
        <taxon>campanulids</taxon>
        <taxon>Asterales</taxon>
        <taxon>Asteraceae</taxon>
        <taxon>Carduoideae</taxon>
        <taxon>Cardueae</taxon>
        <taxon>Arctiinae</taxon>
        <taxon>Arctium</taxon>
    </lineage>
</organism>
<gene>
    <name evidence="1" type="ORF">L6452_19820</name>
</gene>
<evidence type="ECO:0000313" key="2">
    <source>
        <dbReference type="Proteomes" id="UP001055879"/>
    </source>
</evidence>
<dbReference type="EMBL" id="CM042052">
    <property type="protein sequence ID" value="KAI3718935.1"/>
    <property type="molecule type" value="Genomic_DNA"/>
</dbReference>
<accession>A0ACB9BAF5</accession>
<protein>
    <submittedName>
        <fullName evidence="1">Uncharacterized protein</fullName>
    </submittedName>
</protein>
<reference evidence="2" key="1">
    <citation type="journal article" date="2022" name="Mol. Ecol. Resour.">
        <title>The genomes of chicory, endive, great burdock and yacon provide insights into Asteraceae palaeo-polyploidization history and plant inulin production.</title>
        <authorList>
            <person name="Fan W."/>
            <person name="Wang S."/>
            <person name="Wang H."/>
            <person name="Wang A."/>
            <person name="Jiang F."/>
            <person name="Liu H."/>
            <person name="Zhao H."/>
            <person name="Xu D."/>
            <person name="Zhang Y."/>
        </authorList>
    </citation>
    <scope>NUCLEOTIDE SEQUENCE [LARGE SCALE GENOMIC DNA]</scope>
    <source>
        <strain evidence="2">cv. Niubang</strain>
    </source>
</reference>
<keyword evidence="2" id="KW-1185">Reference proteome</keyword>
<sequence>MKCLLMRLRMIMWRSHCRRTNRYNLPLKMVKLLMRMELQMLWKTRKLKLKHKRVSIWNSSGKCFFYPAGILAKFFA</sequence>
<comment type="caution">
    <text evidence="1">The sequence shown here is derived from an EMBL/GenBank/DDBJ whole genome shotgun (WGS) entry which is preliminary data.</text>
</comment>
<reference evidence="1 2" key="2">
    <citation type="journal article" date="2022" name="Mol. Ecol. Resour.">
        <title>The genomes of chicory, endive, great burdock and yacon provide insights into Asteraceae paleo-polyploidization history and plant inulin production.</title>
        <authorList>
            <person name="Fan W."/>
            <person name="Wang S."/>
            <person name="Wang H."/>
            <person name="Wang A."/>
            <person name="Jiang F."/>
            <person name="Liu H."/>
            <person name="Zhao H."/>
            <person name="Xu D."/>
            <person name="Zhang Y."/>
        </authorList>
    </citation>
    <scope>NUCLEOTIDE SEQUENCE [LARGE SCALE GENOMIC DNA]</scope>
    <source>
        <strain evidence="2">cv. Niubang</strain>
    </source>
</reference>